<evidence type="ECO:0000259" key="1">
    <source>
        <dbReference type="Pfam" id="PF03235"/>
    </source>
</evidence>
<organism evidence="2 3">
    <name type="scientific">Flavobacterium pallidum</name>
    <dbReference type="NCBI Taxonomy" id="2172098"/>
    <lineage>
        <taxon>Bacteria</taxon>
        <taxon>Pseudomonadati</taxon>
        <taxon>Bacteroidota</taxon>
        <taxon>Flavobacteriia</taxon>
        <taxon>Flavobacteriales</taxon>
        <taxon>Flavobacteriaceae</taxon>
        <taxon>Flavobacterium</taxon>
    </lineage>
</organism>
<gene>
    <name evidence="2" type="ORF">HYN49_07715</name>
</gene>
<feature type="domain" description="GmrSD restriction endonucleases N-terminal" evidence="1">
    <location>
        <begin position="6"/>
        <end position="267"/>
    </location>
</feature>
<sequence>MEQLSIKDIIKKKNLIVPEIQREYVWGLISNQILEEFLQDIIIGLKDSKKHEGLKKEALDNKIKSIFEEKGSDGLAEIQKIKDEFHAEKAMDIGFLYTYRPNYINNDEIADLFLIDGQQRFTSLFLLCFYLSIKLKKKDLFLKDIRFDKSRKSLAFNYRVRNLTQDFMLDLINNSNTIDDLNSLSKKTWYLENYKNDTTIKSINEGFQTINRLCFSMDEADYDFILNRVRFWHFNTNATSQGEELYITMNSRGKAISDNENIRALLFEEIEDKTTVITWGRKWEIWQDLFWKKKGNNSNADRGFDSFLMCIAGLENYLADDKSRFVSHLDYLNNKISIRFISNSLSLEKIEKYYDGFVKLKTLAKTFKSHYSNIDWLQKAIGEIWIILNSKTNWFADFNDANRTTEQRRMVFIWSLLLYLSDEKINESFTDEIFRMLRIYYLRFNNNVRSVVQIKKDVEGLLHDGVWQFEFGREREEENLKHRALLNSNSQVIREMEQIIWELEDHRYNLDGSDMNSINSSHLIDYTRSLAIENLSLIKQSYFEFVKFNEKKAINLLISYGPFWQKVTPNYYYNYRFNNWRRTIRDNVFKIFFKEFLMGGLTIEKFYQNRLDQITIEYEEDSEDLHYQLVWYVKNIDAEKMWDEGFYISISGDNYNALHKINGHRKDKYFKKSKKIFNTKGNLNGGNPNLLSKLVKAT</sequence>
<accession>A0A2S1SHH0</accession>
<dbReference type="AlphaFoldDB" id="A0A2S1SHH0"/>
<evidence type="ECO:0000313" key="2">
    <source>
        <dbReference type="EMBL" id="AWI25797.1"/>
    </source>
</evidence>
<dbReference type="InterPro" id="IPR004919">
    <property type="entry name" value="GmrSD_N"/>
</dbReference>
<name>A0A2S1SHH0_9FLAO</name>
<dbReference type="Proteomes" id="UP000244937">
    <property type="component" value="Chromosome"/>
</dbReference>
<dbReference type="RefSeq" id="WP_108903583.1">
    <property type="nucleotide sequence ID" value="NZ_CP029187.1"/>
</dbReference>
<dbReference type="KEGG" id="fpal:HYN49_07715"/>
<evidence type="ECO:0000313" key="3">
    <source>
        <dbReference type="Proteomes" id="UP000244937"/>
    </source>
</evidence>
<dbReference type="EMBL" id="CP029187">
    <property type="protein sequence ID" value="AWI25797.1"/>
    <property type="molecule type" value="Genomic_DNA"/>
</dbReference>
<dbReference type="Pfam" id="PF03235">
    <property type="entry name" value="GmrSD_N"/>
    <property type="match status" value="1"/>
</dbReference>
<reference evidence="2 3" key="1">
    <citation type="submission" date="2018-05" db="EMBL/GenBank/DDBJ databases">
        <title>Genome sequencing of Flavobacterium sp. HYN0049.</title>
        <authorList>
            <person name="Yi H."/>
            <person name="Baek C."/>
        </authorList>
    </citation>
    <scope>NUCLEOTIDE SEQUENCE [LARGE SCALE GENOMIC DNA]</scope>
    <source>
        <strain evidence="2 3">HYN0049</strain>
    </source>
</reference>
<dbReference type="OrthoDB" id="3654724at2"/>
<proteinExistence type="predicted"/>
<keyword evidence="3" id="KW-1185">Reference proteome</keyword>
<protein>
    <recommendedName>
        <fullName evidence="1">GmrSD restriction endonucleases N-terminal domain-containing protein</fullName>
    </recommendedName>
</protein>